<keyword evidence="1" id="KW-0812">Transmembrane</keyword>
<sequence length="51" mass="5853">MWSSIKDKLPTPAKTMFLQNSIVVPFMPHTSTCALLSLFWASTPQTRIWRS</sequence>
<evidence type="ECO:0000313" key="2">
    <source>
        <dbReference type="EMBL" id="JAD95215.1"/>
    </source>
</evidence>
<evidence type="ECO:0000256" key="1">
    <source>
        <dbReference type="SAM" id="Phobius"/>
    </source>
</evidence>
<proteinExistence type="predicted"/>
<reference evidence="2" key="1">
    <citation type="submission" date="2014-09" db="EMBL/GenBank/DDBJ databases">
        <authorList>
            <person name="Magalhaes I.L.F."/>
            <person name="Oliveira U."/>
            <person name="Santos F.R."/>
            <person name="Vidigal T.H.D.A."/>
            <person name="Brescovit A.D."/>
            <person name="Santos A.J."/>
        </authorList>
    </citation>
    <scope>NUCLEOTIDE SEQUENCE</scope>
    <source>
        <tissue evidence="2">Shoot tissue taken approximately 20 cm above the soil surface</tissue>
    </source>
</reference>
<organism evidence="2">
    <name type="scientific">Arundo donax</name>
    <name type="common">Giant reed</name>
    <name type="synonym">Donax arundinaceus</name>
    <dbReference type="NCBI Taxonomy" id="35708"/>
    <lineage>
        <taxon>Eukaryota</taxon>
        <taxon>Viridiplantae</taxon>
        <taxon>Streptophyta</taxon>
        <taxon>Embryophyta</taxon>
        <taxon>Tracheophyta</taxon>
        <taxon>Spermatophyta</taxon>
        <taxon>Magnoliopsida</taxon>
        <taxon>Liliopsida</taxon>
        <taxon>Poales</taxon>
        <taxon>Poaceae</taxon>
        <taxon>PACMAD clade</taxon>
        <taxon>Arundinoideae</taxon>
        <taxon>Arundineae</taxon>
        <taxon>Arundo</taxon>
    </lineage>
</organism>
<feature type="transmembrane region" description="Helical" evidence="1">
    <location>
        <begin position="22"/>
        <end position="41"/>
    </location>
</feature>
<keyword evidence="1" id="KW-1133">Transmembrane helix</keyword>
<dbReference type="AlphaFoldDB" id="A0A0A9EBD1"/>
<dbReference type="EMBL" id="GBRH01202680">
    <property type="protein sequence ID" value="JAD95215.1"/>
    <property type="molecule type" value="Transcribed_RNA"/>
</dbReference>
<accession>A0A0A9EBD1</accession>
<name>A0A0A9EBD1_ARUDO</name>
<reference evidence="2" key="2">
    <citation type="journal article" date="2015" name="Data Brief">
        <title>Shoot transcriptome of the giant reed, Arundo donax.</title>
        <authorList>
            <person name="Barrero R.A."/>
            <person name="Guerrero F.D."/>
            <person name="Moolhuijzen P."/>
            <person name="Goolsby J.A."/>
            <person name="Tidwell J."/>
            <person name="Bellgard S.E."/>
            <person name="Bellgard M.I."/>
        </authorList>
    </citation>
    <scope>NUCLEOTIDE SEQUENCE</scope>
    <source>
        <tissue evidence="2">Shoot tissue taken approximately 20 cm above the soil surface</tissue>
    </source>
</reference>
<protein>
    <submittedName>
        <fullName evidence="2">Pco115798</fullName>
    </submittedName>
</protein>
<keyword evidence="1" id="KW-0472">Membrane</keyword>